<sequence>MLVREIVRLGEGEEDGPGGACGSLTCKGLSRGYSRACSPTKGGYQMWMLSRDQLSSNFPQEGNWVFLWLTKLQQEKVQKCPDMEQHVQCLMMFKPVRAYTFEVTLTKVNKSLGFTVKKNDNSVLGHCIKELVKEPALSNGNLMPGDKIISVNGVDISPMSHSEAVAFLRACSDEVTLVLYRDDPIAQTPLSPLSPDDYPIMSRTPQLRVEAREMLEEIAFARNSPSFTMEGSPGSPGSTAGGYSSLGRRRRRKEGGSIGSTGPRPTSLDFDGVKKQRYVFTPPASASHPADEEEGDSDSPRVFTFTETTSNGDNAGEKNDASLDTALSLALCEDVYDDEDIIEGGPLDRHRGSIPIVVTPGAPILEPLSPDAPDAVEIVTLESELGGDMPMSQAEPSGVEFPKTPGGDEVDRGGFRPPPPPAFASTPKSDKDAQDRSDFYHDMDSQPMSLPSTAFLDQSEHLNNNDIQNDDDRSSDEQMTMGGLLKWRGARIEDRGSNIGDDSVEVSVER</sequence>
<dbReference type="InterPro" id="IPR001478">
    <property type="entry name" value="PDZ"/>
</dbReference>
<evidence type="ECO:0000256" key="1">
    <source>
        <dbReference type="SAM" id="MobiDB-lite"/>
    </source>
</evidence>
<dbReference type="AlphaFoldDB" id="A0A7R8ZGP4"/>
<protein>
    <submittedName>
        <fullName evidence="2">Uncharacterized protein</fullName>
    </submittedName>
</protein>
<reference evidence="2" key="1">
    <citation type="submission" date="2020-11" db="EMBL/GenBank/DDBJ databases">
        <authorList>
            <person name="Tran Van P."/>
        </authorList>
    </citation>
    <scope>NUCLEOTIDE SEQUENCE</scope>
</reference>
<feature type="compositionally biased region" description="Low complexity" evidence="1">
    <location>
        <begin position="231"/>
        <end position="246"/>
    </location>
</feature>
<dbReference type="PROSITE" id="PS50106">
    <property type="entry name" value="PDZ"/>
    <property type="match status" value="1"/>
</dbReference>
<accession>A0A7R8ZGP4</accession>
<dbReference type="PANTHER" id="PTHR46900">
    <property type="entry name" value="TYROSINE-PROTEIN PHOSPHATASE NON-RECEPTOR TYPE 13"/>
    <property type="match status" value="1"/>
</dbReference>
<dbReference type="SMART" id="SM00228">
    <property type="entry name" value="PDZ"/>
    <property type="match status" value="1"/>
</dbReference>
<dbReference type="EMBL" id="OB660126">
    <property type="protein sequence ID" value="CAD7222948.1"/>
    <property type="molecule type" value="Genomic_DNA"/>
</dbReference>
<name>A0A7R8ZGP4_9CRUS</name>
<dbReference type="PANTHER" id="PTHR46900:SF2">
    <property type="entry name" value="TYROSINE-PROTEIN PHOSPHATASE NON-RECEPTOR TYPE 13"/>
    <property type="match status" value="1"/>
</dbReference>
<dbReference type="InterPro" id="IPR036034">
    <property type="entry name" value="PDZ_sf"/>
</dbReference>
<dbReference type="Gene3D" id="2.30.42.10">
    <property type="match status" value="1"/>
</dbReference>
<feature type="region of interest" description="Disordered" evidence="1">
    <location>
        <begin position="222"/>
        <end position="320"/>
    </location>
</feature>
<gene>
    <name evidence="2" type="ORF">CTOB1V02_LOCUS944</name>
</gene>
<feature type="region of interest" description="Disordered" evidence="1">
    <location>
        <begin position="387"/>
        <end position="510"/>
    </location>
</feature>
<evidence type="ECO:0000313" key="2">
    <source>
        <dbReference type="EMBL" id="CAD7222948.1"/>
    </source>
</evidence>
<dbReference type="InterPro" id="IPR052074">
    <property type="entry name" value="NonRcpt_TyrProt_Phosphatase"/>
</dbReference>
<dbReference type="OrthoDB" id="165498at2759"/>
<dbReference type="Pfam" id="PF00595">
    <property type="entry name" value="PDZ"/>
    <property type="match status" value="1"/>
</dbReference>
<feature type="compositionally biased region" description="Basic and acidic residues" evidence="1">
    <location>
        <begin position="428"/>
        <end position="444"/>
    </location>
</feature>
<proteinExistence type="predicted"/>
<feature type="compositionally biased region" description="Polar residues" evidence="1">
    <location>
        <begin position="446"/>
        <end position="467"/>
    </location>
</feature>
<organism evidence="2">
    <name type="scientific">Cyprideis torosa</name>
    <dbReference type="NCBI Taxonomy" id="163714"/>
    <lineage>
        <taxon>Eukaryota</taxon>
        <taxon>Metazoa</taxon>
        <taxon>Ecdysozoa</taxon>
        <taxon>Arthropoda</taxon>
        <taxon>Crustacea</taxon>
        <taxon>Oligostraca</taxon>
        <taxon>Ostracoda</taxon>
        <taxon>Podocopa</taxon>
        <taxon>Podocopida</taxon>
        <taxon>Cytherocopina</taxon>
        <taxon>Cytheroidea</taxon>
        <taxon>Cytherideidae</taxon>
        <taxon>Cyprideis</taxon>
    </lineage>
</organism>
<dbReference type="SUPFAM" id="SSF50156">
    <property type="entry name" value="PDZ domain-like"/>
    <property type="match status" value="1"/>
</dbReference>